<comment type="caution">
    <text evidence="2">The sequence shown here is derived from an EMBL/GenBank/DDBJ whole genome shotgun (WGS) entry which is preliminary data.</text>
</comment>
<feature type="compositionally biased region" description="Basic and acidic residues" evidence="1">
    <location>
        <begin position="96"/>
        <end position="114"/>
    </location>
</feature>
<proteinExistence type="predicted"/>
<reference evidence="2" key="1">
    <citation type="journal article" date="2023" name="Science">
        <title>Genome structures resolve the early diversification of teleost fishes.</title>
        <authorList>
            <person name="Parey E."/>
            <person name="Louis A."/>
            <person name="Montfort J."/>
            <person name="Bouchez O."/>
            <person name="Roques C."/>
            <person name="Iampietro C."/>
            <person name="Lluch J."/>
            <person name="Castinel A."/>
            <person name="Donnadieu C."/>
            <person name="Desvignes T."/>
            <person name="Floi Bucao C."/>
            <person name="Jouanno E."/>
            <person name="Wen M."/>
            <person name="Mejri S."/>
            <person name="Dirks R."/>
            <person name="Jansen H."/>
            <person name="Henkel C."/>
            <person name="Chen W.J."/>
            <person name="Zahm M."/>
            <person name="Cabau C."/>
            <person name="Klopp C."/>
            <person name="Thompson A.W."/>
            <person name="Robinson-Rechavi M."/>
            <person name="Braasch I."/>
            <person name="Lecointre G."/>
            <person name="Bobe J."/>
            <person name="Postlethwait J.H."/>
            <person name="Berthelot C."/>
            <person name="Roest Crollius H."/>
            <person name="Guiguen Y."/>
        </authorList>
    </citation>
    <scope>NUCLEOTIDE SEQUENCE</scope>
    <source>
        <strain evidence="2">NC1722</strain>
    </source>
</reference>
<name>A0AAD7SU46_9TELE</name>
<feature type="region of interest" description="Disordered" evidence="1">
    <location>
        <begin position="77"/>
        <end position="131"/>
    </location>
</feature>
<gene>
    <name evidence="2" type="ORF">AAFF_G00264450</name>
</gene>
<keyword evidence="3" id="KW-1185">Reference proteome</keyword>
<accession>A0AAD7SU46</accession>
<dbReference type="Proteomes" id="UP001221898">
    <property type="component" value="Unassembled WGS sequence"/>
</dbReference>
<evidence type="ECO:0000313" key="3">
    <source>
        <dbReference type="Proteomes" id="UP001221898"/>
    </source>
</evidence>
<organism evidence="2 3">
    <name type="scientific">Aldrovandia affinis</name>
    <dbReference type="NCBI Taxonomy" id="143900"/>
    <lineage>
        <taxon>Eukaryota</taxon>
        <taxon>Metazoa</taxon>
        <taxon>Chordata</taxon>
        <taxon>Craniata</taxon>
        <taxon>Vertebrata</taxon>
        <taxon>Euteleostomi</taxon>
        <taxon>Actinopterygii</taxon>
        <taxon>Neopterygii</taxon>
        <taxon>Teleostei</taxon>
        <taxon>Notacanthiformes</taxon>
        <taxon>Halosauridae</taxon>
        <taxon>Aldrovandia</taxon>
    </lineage>
</organism>
<evidence type="ECO:0000256" key="1">
    <source>
        <dbReference type="SAM" id="MobiDB-lite"/>
    </source>
</evidence>
<evidence type="ECO:0000313" key="2">
    <source>
        <dbReference type="EMBL" id="KAJ8408217.1"/>
    </source>
</evidence>
<feature type="compositionally biased region" description="Basic residues" evidence="1">
    <location>
        <begin position="85"/>
        <end position="94"/>
    </location>
</feature>
<dbReference type="EMBL" id="JAINUG010000036">
    <property type="protein sequence ID" value="KAJ8408217.1"/>
    <property type="molecule type" value="Genomic_DNA"/>
</dbReference>
<protein>
    <submittedName>
        <fullName evidence="2">Uncharacterized protein</fullName>
    </submittedName>
</protein>
<dbReference type="AlphaFoldDB" id="A0AAD7SU46"/>
<sequence length="131" mass="14180">MSPGQRGVCVAGDGGGRVPLGRDKGLVCFSALSFCERPALLPRPLRTPPAQQNGPLFRRTQSKTQTLHSIMAAGVHSDGLSAARRPNRDRRTKQRSLSEEIKAMEREGPHRDDQLFQGGAEYAQSTAGSIL</sequence>